<dbReference type="SUPFAM" id="SSF50998">
    <property type="entry name" value="Quinoprotein alcohol dehydrogenase-like"/>
    <property type="match status" value="1"/>
</dbReference>
<gene>
    <name evidence="3" type="ORF">L596_021147</name>
</gene>
<keyword evidence="4" id="KW-1185">Reference proteome</keyword>
<feature type="domain" description="Pyrrolo-quinoline quinone repeat" evidence="2">
    <location>
        <begin position="560"/>
        <end position="886"/>
    </location>
</feature>
<dbReference type="InterPro" id="IPR011047">
    <property type="entry name" value="Quinoprotein_ADH-like_sf"/>
</dbReference>
<organism evidence="3 4">
    <name type="scientific">Steinernema carpocapsae</name>
    <name type="common">Entomopathogenic nematode</name>
    <dbReference type="NCBI Taxonomy" id="34508"/>
    <lineage>
        <taxon>Eukaryota</taxon>
        <taxon>Metazoa</taxon>
        <taxon>Ecdysozoa</taxon>
        <taxon>Nematoda</taxon>
        <taxon>Chromadorea</taxon>
        <taxon>Rhabditida</taxon>
        <taxon>Tylenchina</taxon>
        <taxon>Panagrolaimomorpha</taxon>
        <taxon>Strongyloidoidea</taxon>
        <taxon>Steinernematidae</taxon>
        <taxon>Steinernema</taxon>
    </lineage>
</organism>
<dbReference type="Gene3D" id="3.30.300.30">
    <property type="match status" value="1"/>
</dbReference>
<comment type="caution">
    <text evidence="3">The sequence shown here is derived from an EMBL/GenBank/DDBJ whole genome shotgun (WGS) entry which is preliminary data.</text>
</comment>
<evidence type="ECO:0000259" key="1">
    <source>
        <dbReference type="Pfam" id="PF00501"/>
    </source>
</evidence>
<evidence type="ECO:0000313" key="3">
    <source>
        <dbReference type="EMBL" id="TKR73899.1"/>
    </source>
</evidence>
<dbReference type="InterPro" id="IPR000873">
    <property type="entry name" value="AMP-dep_synth/lig_dom"/>
</dbReference>
<reference evidence="3 4" key="2">
    <citation type="journal article" date="2019" name="G3 (Bethesda)">
        <title>Hybrid Assembly of the Genome of the Entomopathogenic Nematode Steinernema carpocapsae Identifies the X-Chromosome.</title>
        <authorList>
            <person name="Serra L."/>
            <person name="Macchietto M."/>
            <person name="Macias-Munoz A."/>
            <person name="McGill C.J."/>
            <person name="Rodriguez I.M."/>
            <person name="Rodriguez B."/>
            <person name="Murad R."/>
            <person name="Mortazavi A."/>
        </authorList>
    </citation>
    <scope>NUCLEOTIDE SEQUENCE [LARGE SCALE GENOMIC DNA]</scope>
    <source>
        <strain evidence="3 4">ALL</strain>
    </source>
</reference>
<dbReference type="STRING" id="34508.A0A4U5MVM7"/>
<dbReference type="GO" id="GO:0043041">
    <property type="term" value="P:amino acid activation for nonribosomal peptide biosynthetic process"/>
    <property type="evidence" value="ECO:0007669"/>
    <property type="project" value="TreeGrafter"/>
</dbReference>
<dbReference type="InterPro" id="IPR042099">
    <property type="entry name" value="ANL_N_sf"/>
</dbReference>
<dbReference type="PANTHER" id="PTHR44394">
    <property type="entry name" value="BETA-ALANINE-ACTIVATING ENZYME"/>
    <property type="match status" value="1"/>
</dbReference>
<dbReference type="Proteomes" id="UP000298663">
    <property type="component" value="Unassembled WGS sequence"/>
</dbReference>
<dbReference type="InterPro" id="IPR002372">
    <property type="entry name" value="PQQ_rpt_dom"/>
</dbReference>
<proteinExistence type="predicted"/>
<dbReference type="Pfam" id="PF13570">
    <property type="entry name" value="Beta-prop_ACSF4"/>
    <property type="match status" value="1"/>
</dbReference>
<sequence length="898" mass="99261">MLKLHPEFRILSVSRDLSEERISPTTIRNAIEDVKNALTTRKGELIGITIEKCPLTVILMLGILDSGNAFIFIPSELEAYVQVIAERFKINSLIRRHETPYSEKFGVDATTLWMQRCGEFQMPWEERIAYAIQTSGTTGKPKTVHVPWECISANIDDFRERFNVTSTDRILQLTSFTFDPSMVELLLAAESGSELLIFSEEIGLPTLSSQPAVLANLISKFRPNFLQMTPSCLAQFRRDFLAELLGSRSPIRVLLVGGEAFPLNLVNGLRSDDNATRIFNVYGVTEVSCWASVQEIRLREKLIHAGEAIKDTLLSVEGGGVVLGGERFCFVNFDTNKALPLKTGDLGRVQDGKIVVTGRYKPNAILPSTEVEDLLLSTFQEVEMAKVMFDGNFAVLFYKSMEASDKEVMEAIAAHFPVTKRPGLVCHVEEWPMTGNGKVNEEALLSLARTKFQINSTRRIKALLSEYTIDMDRDSSETFQNLGFSSLHATELLFKLDPLINDEVKGKIHQLMLSADGTVADLLGYLDFRDLKASKDEADVVEITVANEEADLELLWEEDLKKCIDASPVILDGSILVGSHAGLIKVIDLKTGDVKLRLEADGRIEKTCGFGDKYIAFGTYKGEIYVLDRVSLELVTVVTLGEDVVKCTPVFDAANRLLCGSHDKNLVKYDVEEDTMLFSTSLEGPIVSTPLLLGEEAIVTATLRGFVYLLDQDSGEILAETRIKSPIFAPVVAFAEGFLVTAVTGTVALFDRQLKKLASIDLNTHFYDAPNVVSASELIACGHNGSIHVISFDGTDLRLTRTILWKDTTLVKAPVLFQSCFVFSATNGTVIAIPKEDLLDPKDAEIKAKKLLKLQGETFGTPVVLKTEDGCKLVIGSRDNFVRSFNVDKGVFEETGVE</sequence>
<evidence type="ECO:0000259" key="2">
    <source>
        <dbReference type="Pfam" id="PF13570"/>
    </source>
</evidence>
<protein>
    <submittedName>
        <fullName evidence="3">Uncharacterized protein</fullName>
    </submittedName>
</protein>
<evidence type="ECO:0000313" key="4">
    <source>
        <dbReference type="Proteomes" id="UP000298663"/>
    </source>
</evidence>
<dbReference type="AlphaFoldDB" id="A0A4U5MVM7"/>
<dbReference type="Gene3D" id="2.130.10.10">
    <property type="entry name" value="YVTN repeat-like/Quinoprotein amine dehydrogenase"/>
    <property type="match status" value="1"/>
</dbReference>
<dbReference type="InterPro" id="IPR045851">
    <property type="entry name" value="AMP-bd_C_sf"/>
</dbReference>
<dbReference type="OrthoDB" id="408177at2759"/>
<reference evidence="3 4" key="1">
    <citation type="journal article" date="2015" name="Genome Biol.">
        <title>Comparative genomics of Steinernema reveals deeply conserved gene regulatory networks.</title>
        <authorList>
            <person name="Dillman A.R."/>
            <person name="Macchietto M."/>
            <person name="Porter C.F."/>
            <person name="Rogers A."/>
            <person name="Williams B."/>
            <person name="Antoshechkin I."/>
            <person name="Lee M.M."/>
            <person name="Goodwin Z."/>
            <person name="Lu X."/>
            <person name="Lewis E.E."/>
            <person name="Goodrich-Blair H."/>
            <person name="Stock S.P."/>
            <person name="Adams B.J."/>
            <person name="Sternberg P.W."/>
            <person name="Mortazavi A."/>
        </authorList>
    </citation>
    <scope>NUCLEOTIDE SEQUENCE [LARGE SCALE GENOMIC DNA]</scope>
    <source>
        <strain evidence="3 4">ALL</strain>
    </source>
</reference>
<dbReference type="PANTHER" id="PTHR44394:SF1">
    <property type="entry name" value="BETA-ALANINE-ACTIVATING ENZYME"/>
    <property type="match status" value="1"/>
</dbReference>
<dbReference type="Pfam" id="PF00501">
    <property type="entry name" value="AMP-binding"/>
    <property type="match status" value="1"/>
</dbReference>
<dbReference type="SMART" id="SM00564">
    <property type="entry name" value="PQQ"/>
    <property type="match status" value="2"/>
</dbReference>
<dbReference type="InterPro" id="IPR015943">
    <property type="entry name" value="WD40/YVTN_repeat-like_dom_sf"/>
</dbReference>
<feature type="domain" description="AMP-dependent synthetase/ligase" evidence="1">
    <location>
        <begin position="40"/>
        <end position="312"/>
    </location>
</feature>
<dbReference type="InterPro" id="IPR052091">
    <property type="entry name" value="Beta-ala_Activ/Resist"/>
</dbReference>
<dbReference type="InterPro" id="IPR018391">
    <property type="entry name" value="PQQ_b-propeller_rpt"/>
</dbReference>
<dbReference type="EMBL" id="AZBU02000006">
    <property type="protein sequence ID" value="TKR73899.1"/>
    <property type="molecule type" value="Genomic_DNA"/>
</dbReference>
<dbReference type="Gene3D" id="3.40.50.12780">
    <property type="entry name" value="N-terminal domain of ligase-like"/>
    <property type="match status" value="1"/>
</dbReference>
<name>A0A4U5MVM7_STECR</name>
<accession>A0A4U5MVM7</accession>
<dbReference type="SUPFAM" id="SSF56801">
    <property type="entry name" value="Acetyl-CoA synthetase-like"/>
    <property type="match status" value="1"/>
</dbReference>